<sequence>MAQMRENLFRGNSTRHHAAIFVLAFYGALDVSAVIERLVWAFRRLLCTCLRGSRHREAIGSQSSTRTFA</sequence>
<dbReference type="Proteomes" id="UP000292957">
    <property type="component" value="Unassembled WGS sequence"/>
</dbReference>
<protein>
    <submittedName>
        <fullName evidence="1">Uncharacterized protein</fullName>
    </submittedName>
</protein>
<dbReference type="AlphaFoldDB" id="A0A4Q9MDE0"/>
<dbReference type="EMBL" id="ML143476">
    <property type="protein sequence ID" value="TBU24597.1"/>
    <property type="molecule type" value="Genomic_DNA"/>
</dbReference>
<reference evidence="1" key="1">
    <citation type="submission" date="2019-01" db="EMBL/GenBank/DDBJ databases">
        <title>Draft genome sequences of three monokaryotic isolates of the white-rot basidiomycete fungus Dichomitus squalens.</title>
        <authorList>
            <consortium name="DOE Joint Genome Institute"/>
            <person name="Lopez S.C."/>
            <person name="Andreopoulos B."/>
            <person name="Pangilinan J."/>
            <person name="Lipzen A."/>
            <person name="Riley R."/>
            <person name="Ahrendt S."/>
            <person name="Ng V."/>
            <person name="Barry K."/>
            <person name="Daum C."/>
            <person name="Grigoriev I.V."/>
            <person name="Hilden K.S."/>
            <person name="Makela M.R."/>
            <person name="de Vries R.P."/>
        </authorList>
    </citation>
    <scope>NUCLEOTIDE SEQUENCE [LARGE SCALE GENOMIC DNA]</scope>
    <source>
        <strain evidence="1">OM18370.1</strain>
    </source>
</reference>
<evidence type="ECO:0000313" key="1">
    <source>
        <dbReference type="EMBL" id="TBU24597.1"/>
    </source>
</evidence>
<gene>
    <name evidence="1" type="ORF">BD311DRAFT_554180</name>
</gene>
<organism evidence="1">
    <name type="scientific">Dichomitus squalens</name>
    <dbReference type="NCBI Taxonomy" id="114155"/>
    <lineage>
        <taxon>Eukaryota</taxon>
        <taxon>Fungi</taxon>
        <taxon>Dikarya</taxon>
        <taxon>Basidiomycota</taxon>
        <taxon>Agaricomycotina</taxon>
        <taxon>Agaricomycetes</taxon>
        <taxon>Polyporales</taxon>
        <taxon>Polyporaceae</taxon>
        <taxon>Dichomitus</taxon>
    </lineage>
</organism>
<name>A0A4Q9MDE0_9APHY</name>
<proteinExistence type="predicted"/>
<accession>A0A4Q9MDE0</accession>